<dbReference type="InterPro" id="IPR011711">
    <property type="entry name" value="GntR_C"/>
</dbReference>
<dbReference type="Gene3D" id="1.10.10.10">
    <property type="entry name" value="Winged helix-like DNA-binding domain superfamily/Winged helix DNA-binding domain"/>
    <property type="match status" value="1"/>
</dbReference>
<evidence type="ECO:0000259" key="5">
    <source>
        <dbReference type="SMART" id="SM00895"/>
    </source>
</evidence>
<dbReference type="Pfam" id="PF00392">
    <property type="entry name" value="GntR"/>
    <property type="match status" value="1"/>
</dbReference>
<dbReference type="SUPFAM" id="SSF48008">
    <property type="entry name" value="GntR ligand-binding domain-like"/>
    <property type="match status" value="1"/>
</dbReference>
<keyword evidence="3" id="KW-0804">Transcription</keyword>
<proteinExistence type="predicted"/>
<accession>A0ABT0BBJ3</accession>
<dbReference type="PANTHER" id="PTHR43537">
    <property type="entry name" value="TRANSCRIPTIONAL REGULATOR, GNTR FAMILY"/>
    <property type="match status" value="1"/>
</dbReference>
<evidence type="ECO:0000259" key="4">
    <source>
        <dbReference type="SMART" id="SM00345"/>
    </source>
</evidence>
<dbReference type="SMART" id="SM00345">
    <property type="entry name" value="HTH_GNTR"/>
    <property type="match status" value="1"/>
</dbReference>
<dbReference type="InterPro" id="IPR000524">
    <property type="entry name" value="Tscrpt_reg_HTH_GntR"/>
</dbReference>
<dbReference type="SMART" id="SM00895">
    <property type="entry name" value="FCD"/>
    <property type="match status" value="1"/>
</dbReference>
<dbReference type="Pfam" id="PF07729">
    <property type="entry name" value="FCD"/>
    <property type="match status" value="1"/>
</dbReference>
<dbReference type="RefSeq" id="WP_244018346.1">
    <property type="nucleotide sequence ID" value="NZ_JALHLF010000017.1"/>
</dbReference>
<organism evidence="6 7">
    <name type="scientific">Novosphingobium organovorum</name>
    <dbReference type="NCBI Taxonomy" id="2930092"/>
    <lineage>
        <taxon>Bacteria</taxon>
        <taxon>Pseudomonadati</taxon>
        <taxon>Pseudomonadota</taxon>
        <taxon>Alphaproteobacteria</taxon>
        <taxon>Sphingomonadales</taxon>
        <taxon>Sphingomonadaceae</taxon>
        <taxon>Novosphingobium</taxon>
    </lineage>
</organism>
<keyword evidence="7" id="KW-1185">Reference proteome</keyword>
<protein>
    <submittedName>
        <fullName evidence="6">GntR family transcriptional regulator</fullName>
    </submittedName>
</protein>
<keyword evidence="1" id="KW-0805">Transcription regulation</keyword>
<keyword evidence="2" id="KW-0238">DNA-binding</keyword>
<sequence>MGDRRDEGPEGSAVYLEILRRLQQGEISADDRLVDTAIAAEQGVSRMPVREALLRLVHEGYLVGSTRGFVLPHFSDQDVADIFELRSLLEPRAAASAAYHLTMTDIADLEAGYRLTCEAVESGSGRELMRANSDFRKVWLRAVPNRKMATTITRFADHVQIVRRTTLHDTSTQQVVLKLLGEQLDAFRRRDSLAVFDTMGRFLDTARLRYFAVLETARLPQGADLSLRS</sequence>
<dbReference type="Gene3D" id="1.20.120.530">
    <property type="entry name" value="GntR ligand-binding domain-like"/>
    <property type="match status" value="1"/>
</dbReference>
<dbReference type="PANTHER" id="PTHR43537:SF24">
    <property type="entry name" value="GLUCONATE OPERON TRANSCRIPTIONAL REPRESSOR"/>
    <property type="match status" value="1"/>
</dbReference>
<dbReference type="InterPro" id="IPR036388">
    <property type="entry name" value="WH-like_DNA-bd_sf"/>
</dbReference>
<evidence type="ECO:0000256" key="1">
    <source>
        <dbReference type="ARBA" id="ARBA00023015"/>
    </source>
</evidence>
<evidence type="ECO:0000256" key="2">
    <source>
        <dbReference type="ARBA" id="ARBA00023125"/>
    </source>
</evidence>
<evidence type="ECO:0000313" key="7">
    <source>
        <dbReference type="Proteomes" id="UP001162881"/>
    </source>
</evidence>
<name>A0ABT0BBJ3_9SPHN</name>
<dbReference type="Proteomes" id="UP001162881">
    <property type="component" value="Unassembled WGS sequence"/>
</dbReference>
<dbReference type="SUPFAM" id="SSF46785">
    <property type="entry name" value="Winged helix' DNA-binding domain"/>
    <property type="match status" value="1"/>
</dbReference>
<evidence type="ECO:0000256" key="3">
    <source>
        <dbReference type="ARBA" id="ARBA00023163"/>
    </source>
</evidence>
<dbReference type="InterPro" id="IPR036390">
    <property type="entry name" value="WH_DNA-bd_sf"/>
</dbReference>
<gene>
    <name evidence="6" type="ORF">MTR62_06900</name>
</gene>
<comment type="caution">
    <text evidence="6">The sequence shown here is derived from an EMBL/GenBank/DDBJ whole genome shotgun (WGS) entry which is preliminary data.</text>
</comment>
<feature type="domain" description="GntR C-terminal" evidence="5">
    <location>
        <begin position="81"/>
        <end position="205"/>
    </location>
</feature>
<evidence type="ECO:0000313" key="6">
    <source>
        <dbReference type="EMBL" id="MCJ2182427.1"/>
    </source>
</evidence>
<dbReference type="EMBL" id="JALHLF010000017">
    <property type="protein sequence ID" value="MCJ2182427.1"/>
    <property type="molecule type" value="Genomic_DNA"/>
</dbReference>
<dbReference type="InterPro" id="IPR008920">
    <property type="entry name" value="TF_FadR/GntR_C"/>
</dbReference>
<reference evidence="6" key="1">
    <citation type="submission" date="2022-03" db="EMBL/GenBank/DDBJ databases">
        <title>Identification of a novel bacterium isolated from mangrove sediments.</title>
        <authorList>
            <person name="Pan X."/>
        </authorList>
    </citation>
    <scope>NUCLEOTIDE SEQUENCE</scope>
    <source>
        <strain evidence="6">B1949</strain>
    </source>
</reference>
<feature type="domain" description="HTH gntR-type" evidence="4">
    <location>
        <begin position="14"/>
        <end position="70"/>
    </location>
</feature>